<sequence>MTHEVIIDEKPKGPNNRAFGYTVGGILVALALVRWAWVGEPGAVLTVLGAIGLVLVIAAFVYPDILEIPNKLWYKLGLLLFMIVNPIIMFLIYITTFLPIGLIMRAKGHDPLASSIDKKSHSYWISRSEEPEESSSMQNQF</sequence>
<accession>A0A7X3SA00</accession>
<dbReference type="Pfam" id="PF19588">
    <property type="entry name" value="SxtJ"/>
    <property type="match status" value="1"/>
</dbReference>
<evidence type="ECO:0008006" key="4">
    <source>
        <dbReference type="Google" id="ProtNLM"/>
    </source>
</evidence>
<keyword evidence="1" id="KW-0812">Transmembrane</keyword>
<keyword evidence="1" id="KW-1133">Transmembrane helix</keyword>
<dbReference type="Proteomes" id="UP000433101">
    <property type="component" value="Unassembled WGS sequence"/>
</dbReference>
<evidence type="ECO:0000313" key="3">
    <source>
        <dbReference type="Proteomes" id="UP000433101"/>
    </source>
</evidence>
<organism evidence="2 3">
    <name type="scientific">Stappia sediminis</name>
    <dbReference type="NCBI Taxonomy" id="2692190"/>
    <lineage>
        <taxon>Bacteria</taxon>
        <taxon>Pseudomonadati</taxon>
        <taxon>Pseudomonadota</taxon>
        <taxon>Alphaproteobacteria</taxon>
        <taxon>Hyphomicrobiales</taxon>
        <taxon>Stappiaceae</taxon>
        <taxon>Stappia</taxon>
    </lineage>
</organism>
<dbReference type="EMBL" id="WUMV01000010">
    <property type="protein sequence ID" value="MXN67423.1"/>
    <property type="molecule type" value="Genomic_DNA"/>
</dbReference>
<protein>
    <recommendedName>
        <fullName evidence="4">SxtJ</fullName>
    </recommendedName>
</protein>
<proteinExistence type="predicted"/>
<evidence type="ECO:0000256" key="1">
    <source>
        <dbReference type="SAM" id="Phobius"/>
    </source>
</evidence>
<evidence type="ECO:0000313" key="2">
    <source>
        <dbReference type="EMBL" id="MXN67423.1"/>
    </source>
</evidence>
<feature type="transmembrane region" description="Helical" evidence="1">
    <location>
        <begin position="43"/>
        <end position="66"/>
    </location>
</feature>
<dbReference type="InterPro" id="IPR045781">
    <property type="entry name" value="SxtJ"/>
</dbReference>
<name>A0A7X3SA00_9HYPH</name>
<reference evidence="2 3" key="1">
    <citation type="submission" date="2019-12" db="EMBL/GenBank/DDBJ databases">
        <authorList>
            <person name="Li M."/>
        </authorList>
    </citation>
    <scope>NUCLEOTIDE SEQUENCE [LARGE SCALE GENOMIC DNA]</scope>
    <source>
        <strain evidence="2 3">GBMRC 2046</strain>
    </source>
</reference>
<keyword evidence="3" id="KW-1185">Reference proteome</keyword>
<gene>
    <name evidence="2" type="ORF">GR183_21155</name>
</gene>
<dbReference type="AlphaFoldDB" id="A0A7X3SA00"/>
<dbReference type="RefSeq" id="WP_160777660.1">
    <property type="nucleotide sequence ID" value="NZ_WUMV01000010.1"/>
</dbReference>
<feature type="transmembrane region" description="Helical" evidence="1">
    <location>
        <begin position="78"/>
        <end position="104"/>
    </location>
</feature>
<keyword evidence="1" id="KW-0472">Membrane</keyword>
<comment type="caution">
    <text evidence="2">The sequence shown here is derived from an EMBL/GenBank/DDBJ whole genome shotgun (WGS) entry which is preliminary data.</text>
</comment>
<feature type="transmembrane region" description="Helical" evidence="1">
    <location>
        <begin position="18"/>
        <end position="37"/>
    </location>
</feature>